<keyword evidence="3" id="KW-1185">Reference proteome</keyword>
<feature type="region of interest" description="Disordered" evidence="1">
    <location>
        <begin position="216"/>
        <end position="243"/>
    </location>
</feature>
<feature type="compositionally biased region" description="Polar residues" evidence="1">
    <location>
        <begin position="106"/>
        <end position="123"/>
    </location>
</feature>
<feature type="region of interest" description="Disordered" evidence="1">
    <location>
        <begin position="104"/>
        <end position="123"/>
    </location>
</feature>
<evidence type="ECO:0000313" key="3">
    <source>
        <dbReference type="Proteomes" id="UP001151760"/>
    </source>
</evidence>
<reference evidence="2" key="1">
    <citation type="journal article" date="2022" name="Int. J. Mol. Sci.">
        <title>Draft Genome of Tanacetum Coccineum: Genomic Comparison of Closely Related Tanacetum-Family Plants.</title>
        <authorList>
            <person name="Yamashiro T."/>
            <person name="Shiraishi A."/>
            <person name="Nakayama K."/>
            <person name="Satake H."/>
        </authorList>
    </citation>
    <scope>NUCLEOTIDE SEQUENCE</scope>
</reference>
<name>A0ABQ5CRR9_9ASTR</name>
<accession>A0ABQ5CRR9</accession>
<evidence type="ECO:0000256" key="1">
    <source>
        <dbReference type="SAM" id="MobiDB-lite"/>
    </source>
</evidence>
<protein>
    <submittedName>
        <fullName evidence="2">Uncharacterized protein</fullName>
    </submittedName>
</protein>
<organism evidence="2 3">
    <name type="scientific">Tanacetum coccineum</name>
    <dbReference type="NCBI Taxonomy" id="301880"/>
    <lineage>
        <taxon>Eukaryota</taxon>
        <taxon>Viridiplantae</taxon>
        <taxon>Streptophyta</taxon>
        <taxon>Embryophyta</taxon>
        <taxon>Tracheophyta</taxon>
        <taxon>Spermatophyta</taxon>
        <taxon>Magnoliopsida</taxon>
        <taxon>eudicotyledons</taxon>
        <taxon>Gunneridae</taxon>
        <taxon>Pentapetalae</taxon>
        <taxon>asterids</taxon>
        <taxon>campanulids</taxon>
        <taxon>Asterales</taxon>
        <taxon>Asteraceae</taxon>
        <taxon>Asteroideae</taxon>
        <taxon>Anthemideae</taxon>
        <taxon>Anthemidinae</taxon>
        <taxon>Tanacetum</taxon>
    </lineage>
</organism>
<dbReference type="Proteomes" id="UP001151760">
    <property type="component" value="Unassembled WGS sequence"/>
</dbReference>
<evidence type="ECO:0000313" key="2">
    <source>
        <dbReference type="EMBL" id="GJT29350.1"/>
    </source>
</evidence>
<reference evidence="2" key="2">
    <citation type="submission" date="2022-01" db="EMBL/GenBank/DDBJ databases">
        <authorList>
            <person name="Yamashiro T."/>
            <person name="Shiraishi A."/>
            <person name="Satake H."/>
            <person name="Nakayama K."/>
        </authorList>
    </citation>
    <scope>NUCLEOTIDE SEQUENCE</scope>
</reference>
<dbReference type="EMBL" id="BQNB010014535">
    <property type="protein sequence ID" value="GJT29350.1"/>
    <property type="molecule type" value="Genomic_DNA"/>
</dbReference>
<gene>
    <name evidence="2" type="ORF">Tco_0909625</name>
</gene>
<sequence>MLAISLGATRAQHQQEVNELVENVKMSIKRHMLMVMCMLRIKIFFMTIPELKAKLKLVEKEKNVNTKFDKSVTLEKLICVTPLNKNKDLKAKIVSKVEVKTDKSKPVTSCSTPKNEQGQKKNANQVLIVLARSESKDTKSKKRVLLNTKSKSTSKDVKKSQSSFTSVVNKKDTMNSNVSESKANVLKAKTINVVHDGQILVKRALFTSPVAAKSSKLGATPVVAKSRQSKTLSTGLEKKDLKQ</sequence>
<comment type="caution">
    <text evidence="2">The sequence shown here is derived from an EMBL/GenBank/DDBJ whole genome shotgun (WGS) entry which is preliminary data.</text>
</comment>
<proteinExistence type="predicted"/>